<evidence type="ECO:0000313" key="2">
    <source>
        <dbReference type="WBParaSite" id="ES5_v2.g25106.t1"/>
    </source>
</evidence>
<name>A0AC34G684_9BILA</name>
<sequence length="402" mass="47177">MFDSFPFSKLETFKFSLLIHPFVYKKITKDDCEKLLTTKGDFVVDLGDSDELYLYIRCNGSTINLFKIKLCVLENPHRIGFSFGDKEFTSLPSLTAHFLKHRFHFNDDKMRLKSAIYRNSLIGSFGYGTVMRFNDGQKSFVRSLNSRFTTNLSLCSKILEELILLKHEYICEVRDYDICERGDKLPAIVVVRHECCLQNLQEFFSTNTEIFPAHQYIFWFYQIATAVSFLREHGITCKMLSLQSCLLDHQNKIKLTDFWSELDESVNFWWLPKKLFTIDSGFSEEVFERKDSWRNVPPEVLVGHPWTEQSFMWTYALLFHQILIHGKRPNRVRYSSLIDFLNAGAKDDVISFPKESAPTTLTNFLIECLQSDSDNRPLFTESLNIINLHYSRCKIVNFFNRF</sequence>
<dbReference type="Proteomes" id="UP000887579">
    <property type="component" value="Unplaced"/>
</dbReference>
<dbReference type="WBParaSite" id="ES5_v2.g25106.t1">
    <property type="protein sequence ID" value="ES5_v2.g25106.t1"/>
    <property type="gene ID" value="ES5_v2.g25106"/>
</dbReference>
<proteinExistence type="predicted"/>
<protein>
    <submittedName>
        <fullName evidence="2">Protein kinase domain-containing protein</fullName>
    </submittedName>
</protein>
<organism evidence="1 2">
    <name type="scientific">Panagrolaimus sp. ES5</name>
    <dbReference type="NCBI Taxonomy" id="591445"/>
    <lineage>
        <taxon>Eukaryota</taxon>
        <taxon>Metazoa</taxon>
        <taxon>Ecdysozoa</taxon>
        <taxon>Nematoda</taxon>
        <taxon>Chromadorea</taxon>
        <taxon>Rhabditida</taxon>
        <taxon>Tylenchina</taxon>
        <taxon>Panagrolaimomorpha</taxon>
        <taxon>Panagrolaimoidea</taxon>
        <taxon>Panagrolaimidae</taxon>
        <taxon>Panagrolaimus</taxon>
    </lineage>
</organism>
<accession>A0AC34G684</accession>
<reference evidence="2" key="1">
    <citation type="submission" date="2022-11" db="UniProtKB">
        <authorList>
            <consortium name="WormBaseParasite"/>
        </authorList>
    </citation>
    <scope>IDENTIFICATION</scope>
</reference>
<evidence type="ECO:0000313" key="1">
    <source>
        <dbReference type="Proteomes" id="UP000887579"/>
    </source>
</evidence>